<sequence>MANADGSVIIKANIDDKQAQKELNALEKKIEALQEKLTNKKSARDNLFNQANNLGAQLDEAKAKLAQMKGGGEFFTSDAIKQQEAAVASMEKEWNAMNDKLDKQNAAIREGEAELDRMKAKAGELGKQLGNTGKNAGKIQEGLDKASKGMEAFTKRVKMLAKRALVFTIIARALAALRDWLADVVAVNGEARDAIAQLKGALLTLAQPLVQIIIPAFTALVKVLATVVSFIANIVSALFGTTAKESANAAKSLNDQKNAYKGVGGAAKSASKQLASFDEINKLSGEGGGGSGIILPDFSTAANFAFLDKIADKLKKIGQDIVNLFKDVTGFIGNVFSGDWGAALDNIINFVKHAYTLLADLLDFVGYIFGAIIDTIIEKCGLAGTPVGDMLTGIKDIVQGALGLISGILTLDLEKMKQSVIQMLTGVKTFVLGVFDWFKLGLTSLLDWLDESTNGRFHELIELAKTYVNDVVEGMKQIFSGLIEFLTGVFTLDWKKAWEGIKEIFRGIWNTIVGVFEAAVNLIIKGINWLIDQLNKIHFEIPDWVPGIGGKSFGINISHVNELKIPRLAQGAVIPPNREFMAVLGDQKSGTNIETPLATMVQAFKQALAESGYGGSNEAVLVLDKDVLGKVVYRLNKAEGTRIGVNLSEVQG</sequence>
<name>A0A8S5MHC2_9CAUD</name>
<reference evidence="2" key="1">
    <citation type="journal article" date="2021" name="Proc. Natl. Acad. Sci. U.S.A.">
        <title>A Catalog of Tens of Thousands of Viruses from Human Metagenomes Reveals Hidden Associations with Chronic Diseases.</title>
        <authorList>
            <person name="Tisza M.J."/>
            <person name="Buck C.B."/>
        </authorList>
    </citation>
    <scope>NUCLEOTIDE SEQUENCE</scope>
    <source>
        <strain evidence="2">CtHxr66</strain>
    </source>
</reference>
<proteinExistence type="predicted"/>
<accession>A0A8S5MHC2</accession>
<dbReference type="EMBL" id="BK014907">
    <property type="protein sequence ID" value="DAD81757.1"/>
    <property type="molecule type" value="Genomic_DNA"/>
</dbReference>
<keyword evidence="1" id="KW-0175">Coiled coil</keyword>
<evidence type="ECO:0000313" key="2">
    <source>
        <dbReference type="EMBL" id="DAD81757.1"/>
    </source>
</evidence>
<protein>
    <submittedName>
        <fullName evidence="2">Minor tail protein</fullName>
    </submittedName>
</protein>
<evidence type="ECO:0000256" key="1">
    <source>
        <dbReference type="SAM" id="Coils"/>
    </source>
</evidence>
<organism evidence="2">
    <name type="scientific">Siphoviridae sp. ctHxr66</name>
    <dbReference type="NCBI Taxonomy" id="2826237"/>
    <lineage>
        <taxon>Viruses</taxon>
        <taxon>Duplodnaviria</taxon>
        <taxon>Heunggongvirae</taxon>
        <taxon>Uroviricota</taxon>
        <taxon>Caudoviricetes</taxon>
    </lineage>
</organism>
<feature type="coiled-coil region" evidence="1">
    <location>
        <begin position="9"/>
        <end position="128"/>
    </location>
</feature>